<dbReference type="RefSeq" id="WP_169663074.1">
    <property type="nucleotide sequence ID" value="NZ_CP076132.1"/>
</dbReference>
<gene>
    <name evidence="1" type="ORF">KMW28_12805</name>
</gene>
<keyword evidence="2" id="KW-1185">Reference proteome</keyword>
<dbReference type="EMBL" id="CP076132">
    <property type="protein sequence ID" value="QWG00532.1"/>
    <property type="molecule type" value="Genomic_DNA"/>
</dbReference>
<sequence>MDQLLLNYFKNSLYGIAVYERVEKDRYRFVLYNTTGRKMDGVPDIDYEGKFIEDLFPNVHEFGIFEKLEEVFKTGIPQEHQLKTYKISDDHYLYRTNKIQKLSNGYMVCQYHDESKVFDLTDRLVQDYETFENIFNYSEYKVKGDFSIVHQLIQVLLKKQPSDELKKINTHIKNIEDKIDALSSSISRGMKKIKQEVFR</sequence>
<reference evidence="1 2" key="1">
    <citation type="submission" date="2021-05" db="EMBL/GenBank/DDBJ databases">
        <title>Comparative genomic studies on the polysaccharide-degrading batcterial strains of the Flammeovirga genus.</title>
        <authorList>
            <person name="Zewei F."/>
            <person name="Zheng Z."/>
            <person name="Yu L."/>
            <person name="Ruyue G."/>
            <person name="Yanhong M."/>
            <person name="Yuanyuan C."/>
            <person name="Jingyan G."/>
            <person name="Wenjun H."/>
        </authorList>
    </citation>
    <scope>NUCLEOTIDE SEQUENCE [LARGE SCALE GENOMIC DNA]</scope>
    <source>
        <strain evidence="1 2">NBRC:100898</strain>
    </source>
</reference>
<accession>A0AAX1N380</accession>
<dbReference type="AlphaFoldDB" id="A0AAX1N380"/>
<name>A0AAX1N380_9BACT</name>
<dbReference type="Gene3D" id="3.30.450.20">
    <property type="entry name" value="PAS domain"/>
    <property type="match status" value="1"/>
</dbReference>
<evidence type="ECO:0000313" key="1">
    <source>
        <dbReference type="EMBL" id="QWG00532.1"/>
    </source>
</evidence>
<proteinExistence type="predicted"/>
<dbReference type="KEGG" id="fya:KMW28_12805"/>
<protein>
    <submittedName>
        <fullName evidence="1">Uncharacterized protein</fullName>
    </submittedName>
</protein>
<dbReference type="Proteomes" id="UP000678679">
    <property type="component" value="Chromosome 1"/>
</dbReference>
<evidence type="ECO:0000313" key="2">
    <source>
        <dbReference type="Proteomes" id="UP000678679"/>
    </source>
</evidence>
<organism evidence="1 2">
    <name type="scientific">Flammeovirga yaeyamensis</name>
    <dbReference type="NCBI Taxonomy" id="367791"/>
    <lineage>
        <taxon>Bacteria</taxon>
        <taxon>Pseudomonadati</taxon>
        <taxon>Bacteroidota</taxon>
        <taxon>Cytophagia</taxon>
        <taxon>Cytophagales</taxon>
        <taxon>Flammeovirgaceae</taxon>
        <taxon>Flammeovirga</taxon>
    </lineage>
</organism>